<feature type="non-terminal residue" evidence="15">
    <location>
        <position position="273"/>
    </location>
</feature>
<dbReference type="PANTHER" id="PTHR31761">
    <property type="entry name" value="GROWTH ARREST AND DNA DAMAGE-INDUCIBLE PROTEINS-INTERACTING PROTEIN 1 GADD45GIP1"/>
    <property type="match status" value="1"/>
</dbReference>
<dbReference type="GO" id="GO:0005739">
    <property type="term" value="C:mitochondrion"/>
    <property type="evidence" value="ECO:0007669"/>
    <property type="project" value="UniProtKB-SubCell"/>
</dbReference>
<evidence type="ECO:0000256" key="12">
    <source>
        <dbReference type="ARBA" id="ARBA00035485"/>
    </source>
</evidence>
<evidence type="ECO:0000256" key="9">
    <source>
        <dbReference type="ARBA" id="ARBA00023306"/>
    </source>
</evidence>
<evidence type="ECO:0000256" key="14">
    <source>
        <dbReference type="SAM" id="MobiDB-lite"/>
    </source>
</evidence>
<keyword evidence="9" id="KW-0131">Cell cycle</keyword>
<keyword evidence="16" id="KW-1185">Reference proteome</keyword>
<comment type="similarity">
    <text evidence="3">Belongs to the mitochondrion-specific ribosomal protein mL64 family.</text>
</comment>
<keyword evidence="7" id="KW-0539">Nucleus</keyword>
<dbReference type="EMBL" id="JAANHZ010000421">
    <property type="protein sequence ID" value="KAG5311225.1"/>
    <property type="molecule type" value="Genomic_DNA"/>
</dbReference>
<evidence type="ECO:0000256" key="3">
    <source>
        <dbReference type="ARBA" id="ARBA00005421"/>
    </source>
</evidence>
<dbReference type="GO" id="GO:0005634">
    <property type="term" value="C:nucleus"/>
    <property type="evidence" value="ECO:0007669"/>
    <property type="project" value="UniProtKB-SubCell"/>
</dbReference>
<dbReference type="Proteomes" id="UP000667349">
    <property type="component" value="Unassembled WGS sequence"/>
</dbReference>
<dbReference type="Gene3D" id="6.10.280.120">
    <property type="entry name" value="Growth arrest and DNA-damage-inducible proteins-interacting protein 1"/>
    <property type="match status" value="1"/>
</dbReference>
<evidence type="ECO:0000256" key="1">
    <source>
        <dbReference type="ARBA" id="ARBA00004123"/>
    </source>
</evidence>
<evidence type="ECO:0000256" key="11">
    <source>
        <dbReference type="ARBA" id="ARBA00035184"/>
    </source>
</evidence>
<keyword evidence="6" id="KW-0496">Mitochondrion</keyword>
<evidence type="ECO:0000256" key="10">
    <source>
        <dbReference type="ARBA" id="ARBA00030700"/>
    </source>
</evidence>
<feature type="region of interest" description="Disordered" evidence="14">
    <location>
        <begin position="232"/>
        <end position="273"/>
    </location>
</feature>
<evidence type="ECO:0000256" key="8">
    <source>
        <dbReference type="ARBA" id="ARBA00023274"/>
    </source>
</evidence>
<comment type="function">
    <text evidence="13">Acts as a negative regulator of G1 to S cell cycle phase progression by inhibiting cyclin-dependent kinases. Inhibitory effects are additive with GADD45 proteins but also occur in the absence of GADD45 proteins. Acts as a repressor of the orphan nuclear receptor NR4A1 by inhibiting AB domain-mediated transcriptional activity. May be involved in the hormone-mediated regulation of NR4A1 transcriptional activity. May play a role in mitochondrial protein synthesis.</text>
</comment>
<keyword evidence="4" id="KW-0689">Ribosomal protein</keyword>
<evidence type="ECO:0000313" key="15">
    <source>
        <dbReference type="EMBL" id="KAG5311225.1"/>
    </source>
</evidence>
<organism evidence="15 16">
    <name type="scientific">Acromyrmex insinuator</name>
    <dbReference type="NCBI Taxonomy" id="230686"/>
    <lineage>
        <taxon>Eukaryota</taxon>
        <taxon>Metazoa</taxon>
        <taxon>Ecdysozoa</taxon>
        <taxon>Arthropoda</taxon>
        <taxon>Hexapoda</taxon>
        <taxon>Insecta</taxon>
        <taxon>Pterygota</taxon>
        <taxon>Neoptera</taxon>
        <taxon>Endopterygota</taxon>
        <taxon>Hymenoptera</taxon>
        <taxon>Apocrita</taxon>
        <taxon>Aculeata</taxon>
        <taxon>Formicoidea</taxon>
        <taxon>Formicidae</taxon>
        <taxon>Myrmicinae</taxon>
        <taxon>Acromyrmex</taxon>
    </lineage>
</organism>
<feature type="compositionally biased region" description="Basic residues" evidence="14">
    <location>
        <begin position="238"/>
        <end position="247"/>
    </location>
</feature>
<evidence type="ECO:0000256" key="4">
    <source>
        <dbReference type="ARBA" id="ARBA00022980"/>
    </source>
</evidence>
<feature type="non-terminal residue" evidence="15">
    <location>
        <position position="1"/>
    </location>
</feature>
<dbReference type="Pfam" id="PF10147">
    <property type="entry name" value="CR6_interact"/>
    <property type="match status" value="1"/>
</dbReference>
<comment type="subcellular location">
    <subcellularLocation>
        <location evidence="2">Mitochondrion</location>
    </subcellularLocation>
    <subcellularLocation>
        <location evidence="1">Nucleus</location>
    </subcellularLocation>
</comment>
<evidence type="ECO:0000313" key="16">
    <source>
        <dbReference type="Proteomes" id="UP000667349"/>
    </source>
</evidence>
<keyword evidence="5" id="KW-0175">Coiled coil</keyword>
<evidence type="ECO:0000256" key="13">
    <source>
        <dbReference type="ARBA" id="ARBA00060144"/>
    </source>
</evidence>
<evidence type="ECO:0000256" key="6">
    <source>
        <dbReference type="ARBA" id="ARBA00023128"/>
    </source>
</evidence>
<protein>
    <recommendedName>
        <fullName evidence="11">Large ribosomal subunit protein mL64</fullName>
    </recommendedName>
    <alternativeName>
        <fullName evidence="10">39S ribosomal protein L59, mitochondrial</fullName>
    </alternativeName>
    <alternativeName>
        <fullName evidence="12">Growth arrest and DNA damage-inducible proteins-interacting protein 1</fullName>
    </alternativeName>
</protein>
<dbReference type="PANTHER" id="PTHR31761:SF1">
    <property type="entry name" value="LARGE RIBOSOMAL SUBUNIT PROTEIN ML64"/>
    <property type="match status" value="1"/>
</dbReference>
<name>A0A836JGY8_9HYME</name>
<comment type="caution">
    <text evidence="15">The sequence shown here is derived from an EMBL/GenBank/DDBJ whole genome shotgun (WGS) entry which is preliminary data.</text>
</comment>
<evidence type="ECO:0000256" key="7">
    <source>
        <dbReference type="ARBA" id="ARBA00023242"/>
    </source>
</evidence>
<accession>A0A836JGY8</accession>
<sequence>MSLRRWICDVIVQRNVRFQGAVVSRFLATQAKNEAIDITAADEQPIYSNEPQYQEELTKKRNKSRLNPKDRNILMGKPPYEQPIEWYHNTVRYKKRMLGRYGFEGNKEPAGFAWPTPKEVKILQEYERVAFPESLQERWKKLEEKKRIKAEKIKARHVFITGFFYHWLEDEIAEKLSKVDQWTAELNARVAKKKAEMEAARLHKERLVEEIRKHFGFKISPHDERFKTMLAQKEKEEKKKKKEAKKKAKDEKLKSMIQKMNQEQETDSTKPTE</sequence>
<evidence type="ECO:0000256" key="5">
    <source>
        <dbReference type="ARBA" id="ARBA00023054"/>
    </source>
</evidence>
<keyword evidence="8" id="KW-0687">Ribonucleoprotein</keyword>
<dbReference type="AlphaFoldDB" id="A0A836JGY8"/>
<dbReference type="InterPro" id="IPR018472">
    <property type="entry name" value="Ribosomal_mL64"/>
</dbReference>
<gene>
    <name evidence="15" type="primary">Gadd45gip1</name>
    <name evidence="15" type="ORF">G6Z75_0012832</name>
</gene>
<reference evidence="15" key="1">
    <citation type="submission" date="2020-02" db="EMBL/GenBank/DDBJ databases">
        <title>Relaxed selection underlies rapid genomic changes in the transitions from sociality to social parasitism in ants.</title>
        <authorList>
            <person name="Bi X."/>
        </authorList>
    </citation>
    <scope>NUCLEOTIDE SEQUENCE</scope>
    <source>
        <strain evidence="15">BGI-DK2013a</strain>
        <tissue evidence="15">Whole body</tissue>
    </source>
</reference>
<dbReference type="GO" id="GO:0005840">
    <property type="term" value="C:ribosome"/>
    <property type="evidence" value="ECO:0007669"/>
    <property type="project" value="UniProtKB-KW"/>
</dbReference>
<evidence type="ECO:0000256" key="2">
    <source>
        <dbReference type="ARBA" id="ARBA00004173"/>
    </source>
</evidence>
<dbReference type="GO" id="GO:1990904">
    <property type="term" value="C:ribonucleoprotein complex"/>
    <property type="evidence" value="ECO:0007669"/>
    <property type="project" value="UniProtKB-KW"/>
</dbReference>
<proteinExistence type="inferred from homology"/>
<dbReference type="InterPro" id="IPR043035">
    <property type="entry name" value="Ribosomal_mL64_sf"/>
</dbReference>